<keyword evidence="4 7" id="KW-0812">Transmembrane</keyword>
<comment type="similarity">
    <text evidence="2">Belongs to the acyltransferase 3 family.</text>
</comment>
<organism evidence="9">
    <name type="scientific">uncultured Dysgonomonas sp</name>
    <dbReference type="NCBI Taxonomy" id="206096"/>
    <lineage>
        <taxon>Bacteria</taxon>
        <taxon>Pseudomonadati</taxon>
        <taxon>Bacteroidota</taxon>
        <taxon>Bacteroidia</taxon>
        <taxon>Bacteroidales</taxon>
        <taxon>Dysgonomonadaceae</taxon>
        <taxon>Dysgonomonas</taxon>
        <taxon>environmental samples</taxon>
    </lineage>
</organism>
<feature type="transmembrane region" description="Helical" evidence="7">
    <location>
        <begin position="248"/>
        <end position="272"/>
    </location>
</feature>
<dbReference type="Pfam" id="PF01757">
    <property type="entry name" value="Acyl_transf_3"/>
    <property type="match status" value="1"/>
</dbReference>
<evidence type="ECO:0000259" key="8">
    <source>
        <dbReference type="Pfam" id="PF01757"/>
    </source>
</evidence>
<dbReference type="PANTHER" id="PTHR40074:SF2">
    <property type="entry name" value="O-ACETYLTRANSFERASE WECH"/>
    <property type="match status" value="1"/>
</dbReference>
<dbReference type="InterPro" id="IPR002656">
    <property type="entry name" value="Acyl_transf_3_dom"/>
</dbReference>
<feature type="domain" description="Acyltransferase 3" evidence="8">
    <location>
        <begin position="6"/>
        <end position="296"/>
    </location>
</feature>
<sequence>MERNVTLDYFKVFLSILVITIHIGPLSATYPLLNWLISQGIARIAVPCFFVINGYYLAKKIDNPKAVKKYIRHLLIIYAVWSAFYILLNIDQPPITVSLFLEYITLGILHLWYVIALVYGTLLLYIAKKFIKNDTVLLVLAILIFSIGVFCEPLREGNIHIVRNGFFVGFPFIFLGYYIYKHNLILKSSSITLAALIALSLITLCIESSYAKEMCFVRDTYLSLIVCCPAIIIFVFKHSSYRMPNTYLTYLGSLGSAIYFIHYFVIIKLWGISMPYTIIRFGIILFLSIILSVFIIYINKRIKIFL</sequence>
<feature type="transmembrane region" description="Helical" evidence="7">
    <location>
        <begin position="100"/>
        <end position="124"/>
    </location>
</feature>
<comment type="subcellular location">
    <subcellularLocation>
        <location evidence="1">Cell membrane</location>
        <topology evidence="1">Multi-pass membrane protein</topology>
    </subcellularLocation>
</comment>
<feature type="transmembrane region" description="Helical" evidence="7">
    <location>
        <begin position="161"/>
        <end position="180"/>
    </location>
</feature>
<accession>A0A212IVK0</accession>
<evidence type="ECO:0000256" key="2">
    <source>
        <dbReference type="ARBA" id="ARBA00007400"/>
    </source>
</evidence>
<name>A0A212IVK0_9BACT</name>
<keyword evidence="3" id="KW-1003">Cell membrane</keyword>
<evidence type="ECO:0000256" key="1">
    <source>
        <dbReference type="ARBA" id="ARBA00004651"/>
    </source>
</evidence>
<feature type="transmembrane region" description="Helical" evidence="7">
    <location>
        <begin position="278"/>
        <end position="298"/>
    </location>
</feature>
<evidence type="ECO:0000313" key="9">
    <source>
        <dbReference type="EMBL" id="SBV91226.1"/>
    </source>
</evidence>
<dbReference type="GO" id="GO:0009246">
    <property type="term" value="P:enterobacterial common antigen biosynthetic process"/>
    <property type="evidence" value="ECO:0007669"/>
    <property type="project" value="TreeGrafter"/>
</dbReference>
<dbReference type="GO" id="GO:0005886">
    <property type="term" value="C:plasma membrane"/>
    <property type="evidence" value="ECO:0007669"/>
    <property type="project" value="UniProtKB-SubCell"/>
</dbReference>
<dbReference type="GO" id="GO:0016413">
    <property type="term" value="F:O-acetyltransferase activity"/>
    <property type="evidence" value="ECO:0007669"/>
    <property type="project" value="TreeGrafter"/>
</dbReference>
<protein>
    <recommendedName>
        <fullName evidence="8">Acyltransferase 3 domain-containing protein</fullName>
    </recommendedName>
</protein>
<keyword evidence="6 7" id="KW-0472">Membrane</keyword>
<evidence type="ECO:0000256" key="6">
    <source>
        <dbReference type="ARBA" id="ARBA00023136"/>
    </source>
</evidence>
<dbReference type="AlphaFoldDB" id="A0A212IVK0"/>
<proteinExistence type="inferred from homology"/>
<dbReference type="RefSeq" id="WP_296946120.1">
    <property type="nucleotide sequence ID" value="NZ_LT599021.1"/>
</dbReference>
<evidence type="ECO:0000256" key="3">
    <source>
        <dbReference type="ARBA" id="ARBA00022475"/>
    </source>
</evidence>
<feature type="transmembrane region" description="Helical" evidence="7">
    <location>
        <begin position="192"/>
        <end position="210"/>
    </location>
</feature>
<keyword evidence="5 7" id="KW-1133">Transmembrane helix</keyword>
<evidence type="ECO:0000256" key="7">
    <source>
        <dbReference type="SAM" id="Phobius"/>
    </source>
</evidence>
<feature type="transmembrane region" description="Helical" evidence="7">
    <location>
        <begin position="70"/>
        <end position="88"/>
    </location>
</feature>
<evidence type="ECO:0000256" key="5">
    <source>
        <dbReference type="ARBA" id="ARBA00022989"/>
    </source>
</evidence>
<gene>
    <name evidence="9" type="ORF">KL86DYS2_10147</name>
</gene>
<feature type="transmembrane region" description="Helical" evidence="7">
    <location>
        <begin position="12"/>
        <end position="30"/>
    </location>
</feature>
<feature type="transmembrane region" description="Helical" evidence="7">
    <location>
        <begin position="136"/>
        <end position="155"/>
    </location>
</feature>
<evidence type="ECO:0000256" key="4">
    <source>
        <dbReference type="ARBA" id="ARBA00022692"/>
    </source>
</evidence>
<dbReference type="EMBL" id="FLUL01000001">
    <property type="protein sequence ID" value="SBV91226.1"/>
    <property type="molecule type" value="Genomic_DNA"/>
</dbReference>
<reference evidence="9" key="1">
    <citation type="submission" date="2016-04" db="EMBL/GenBank/DDBJ databases">
        <authorList>
            <person name="Evans L.H."/>
            <person name="Alamgir A."/>
            <person name="Owens N."/>
            <person name="Weber N.D."/>
            <person name="Virtaneva K."/>
            <person name="Barbian K."/>
            <person name="Babar A."/>
            <person name="Rosenke K."/>
        </authorList>
    </citation>
    <scope>NUCLEOTIDE SEQUENCE</scope>
    <source>
        <strain evidence="9">86-2</strain>
    </source>
</reference>
<dbReference type="PANTHER" id="PTHR40074">
    <property type="entry name" value="O-ACETYLTRANSFERASE WECH"/>
    <property type="match status" value="1"/>
</dbReference>
<feature type="transmembrane region" description="Helical" evidence="7">
    <location>
        <begin position="216"/>
        <end position="236"/>
    </location>
</feature>
<feature type="transmembrane region" description="Helical" evidence="7">
    <location>
        <begin position="36"/>
        <end position="58"/>
    </location>
</feature>